<dbReference type="InterPro" id="IPR006235">
    <property type="entry name" value="OAc-hSer/O-AcSer_sulfhydrylase"/>
</dbReference>
<dbReference type="GO" id="GO:0004124">
    <property type="term" value="F:cysteine synthase activity"/>
    <property type="evidence" value="ECO:0007669"/>
    <property type="project" value="TreeGrafter"/>
</dbReference>
<dbReference type="Gene3D" id="3.40.640.10">
    <property type="entry name" value="Type I PLP-dependent aspartate aminotransferase-like (Major domain)"/>
    <property type="match status" value="1"/>
</dbReference>
<dbReference type="GO" id="GO:0003961">
    <property type="term" value="F:O-acetylhomoserine aminocarboxypropyltransferase activity"/>
    <property type="evidence" value="ECO:0007669"/>
    <property type="project" value="TreeGrafter"/>
</dbReference>
<name>A0A1T4KHJ7_9BACT</name>
<evidence type="ECO:0000256" key="2">
    <source>
        <dbReference type="ARBA" id="ARBA00009077"/>
    </source>
</evidence>
<keyword evidence="3" id="KW-0808">Transferase</keyword>
<dbReference type="STRING" id="28136.SAMN02745202_00055"/>
<dbReference type="FunFam" id="3.40.640.10:FF:000046">
    <property type="entry name" value="Cystathionine gamma-lyase"/>
    <property type="match status" value="1"/>
</dbReference>
<dbReference type="InterPro" id="IPR015422">
    <property type="entry name" value="PyrdxlP-dep_Trfase_small"/>
</dbReference>
<comment type="similarity">
    <text evidence="2 6">Belongs to the trans-sulfuration enzymes family.</text>
</comment>
<dbReference type="Proteomes" id="UP000190065">
    <property type="component" value="Unassembled WGS sequence"/>
</dbReference>
<sequence>MSEKEESKGEKKEGKVQGKATQALHLAYPRRDVYDALSMPVYHAVAYEFDNAAAMTEAFAGRSGAPDYSRTGNPTVTYFENRVKALTDAHSVTAFNSGMAAISNAFLALTSQGKNIVTSKHLFGNTYSLLTESLVRFGIETRLADLSNIEETSRLIDENTACVFFEIMTNPQMEIVDIAALARVAHEKHVPLVADTTMIPFTCFSAHALGVDVELVSSTKYISGGATSLGGLIIDYGTVKGFDYKIRIEQLYNFGAYMTPQVAYLQTLGLETLDARYRVQAANALELATRLQHLPAIRYVNYAGLPQNPYHQLTKRQFGATSGAMVCIELASQEACFRFINRLKLIHRATNLFDNRTLAIHPYSTIFVAFTPEQKAKMDVLDTTVRLSIGLEDVDDLFNDIQQALA</sequence>
<evidence type="ECO:0000256" key="3">
    <source>
        <dbReference type="ARBA" id="ARBA00022679"/>
    </source>
</evidence>
<dbReference type="InterPro" id="IPR015424">
    <property type="entry name" value="PyrdxlP-dep_Trfase"/>
</dbReference>
<dbReference type="GO" id="GO:0016829">
    <property type="term" value="F:lyase activity"/>
    <property type="evidence" value="ECO:0007669"/>
    <property type="project" value="UniProtKB-KW"/>
</dbReference>
<evidence type="ECO:0000313" key="7">
    <source>
        <dbReference type="EMBL" id="SJZ41900.1"/>
    </source>
</evidence>
<dbReference type="GO" id="GO:0006535">
    <property type="term" value="P:cysteine biosynthetic process from serine"/>
    <property type="evidence" value="ECO:0007669"/>
    <property type="project" value="TreeGrafter"/>
</dbReference>
<dbReference type="PIRSF" id="PIRSF001434">
    <property type="entry name" value="CGS"/>
    <property type="match status" value="1"/>
</dbReference>
<evidence type="ECO:0000256" key="4">
    <source>
        <dbReference type="ARBA" id="ARBA00022898"/>
    </source>
</evidence>
<gene>
    <name evidence="7" type="ORF">SAMN02745202_00055</name>
</gene>
<feature type="modified residue" description="N6-(pyridoxal phosphate)lysine" evidence="5">
    <location>
        <position position="220"/>
    </location>
</feature>
<dbReference type="Pfam" id="PF01053">
    <property type="entry name" value="Cys_Met_Meta_PP"/>
    <property type="match status" value="1"/>
</dbReference>
<dbReference type="GO" id="GO:0019346">
    <property type="term" value="P:transsulfuration"/>
    <property type="evidence" value="ECO:0007669"/>
    <property type="project" value="InterPro"/>
</dbReference>
<proteinExistence type="inferred from homology"/>
<dbReference type="InterPro" id="IPR015421">
    <property type="entry name" value="PyrdxlP-dep_Trfase_major"/>
</dbReference>
<evidence type="ECO:0000256" key="6">
    <source>
        <dbReference type="RuleBase" id="RU362118"/>
    </source>
</evidence>
<dbReference type="eggNOG" id="COG2873">
    <property type="taxonomic scope" value="Bacteria"/>
</dbReference>
<dbReference type="GO" id="GO:0005737">
    <property type="term" value="C:cytoplasm"/>
    <property type="evidence" value="ECO:0007669"/>
    <property type="project" value="TreeGrafter"/>
</dbReference>
<dbReference type="SUPFAM" id="SSF53383">
    <property type="entry name" value="PLP-dependent transferases"/>
    <property type="match status" value="1"/>
</dbReference>
<keyword evidence="4 5" id="KW-0663">Pyridoxal phosphate</keyword>
<evidence type="ECO:0000313" key="8">
    <source>
        <dbReference type="Proteomes" id="UP000190065"/>
    </source>
</evidence>
<protein>
    <submittedName>
        <fullName evidence="7">O-acetylhomoserine (Thiol)-lyase</fullName>
    </submittedName>
</protein>
<comment type="cofactor">
    <cofactor evidence="1 6">
        <name>pyridoxal 5'-phosphate</name>
        <dbReference type="ChEBI" id="CHEBI:597326"/>
    </cofactor>
</comment>
<evidence type="ECO:0000256" key="1">
    <source>
        <dbReference type="ARBA" id="ARBA00001933"/>
    </source>
</evidence>
<accession>A0A1T4KHJ7</accession>
<dbReference type="GO" id="GO:0030170">
    <property type="term" value="F:pyridoxal phosphate binding"/>
    <property type="evidence" value="ECO:0007669"/>
    <property type="project" value="InterPro"/>
</dbReference>
<evidence type="ECO:0000256" key="5">
    <source>
        <dbReference type="PIRSR" id="PIRSR001434-2"/>
    </source>
</evidence>
<dbReference type="PANTHER" id="PTHR43797">
    <property type="entry name" value="HOMOCYSTEINE/CYSTEINE SYNTHASE"/>
    <property type="match status" value="1"/>
</dbReference>
<keyword evidence="7" id="KW-0456">Lyase</keyword>
<dbReference type="PANTHER" id="PTHR43797:SF2">
    <property type="entry name" value="HOMOCYSTEINE_CYSTEINE SYNTHASE"/>
    <property type="match status" value="1"/>
</dbReference>
<dbReference type="AlphaFoldDB" id="A0A1T4KHJ7"/>
<dbReference type="GO" id="GO:0071269">
    <property type="term" value="P:L-homocysteine biosynthetic process"/>
    <property type="evidence" value="ECO:0007669"/>
    <property type="project" value="TreeGrafter"/>
</dbReference>
<dbReference type="RefSeq" id="WP_051529467.1">
    <property type="nucleotide sequence ID" value="NZ_FUXK01000001.1"/>
</dbReference>
<dbReference type="EMBL" id="FUXK01000001">
    <property type="protein sequence ID" value="SJZ41900.1"/>
    <property type="molecule type" value="Genomic_DNA"/>
</dbReference>
<organism evidence="7 8">
    <name type="scientific">Segatella oulorum</name>
    <dbReference type="NCBI Taxonomy" id="28136"/>
    <lineage>
        <taxon>Bacteria</taxon>
        <taxon>Pseudomonadati</taxon>
        <taxon>Bacteroidota</taxon>
        <taxon>Bacteroidia</taxon>
        <taxon>Bacteroidales</taxon>
        <taxon>Prevotellaceae</taxon>
        <taxon>Segatella</taxon>
    </lineage>
</organism>
<dbReference type="Gene3D" id="3.90.1150.10">
    <property type="entry name" value="Aspartate Aminotransferase, domain 1"/>
    <property type="match status" value="1"/>
</dbReference>
<reference evidence="7 8" key="1">
    <citation type="submission" date="2017-02" db="EMBL/GenBank/DDBJ databases">
        <authorList>
            <person name="Peterson S.W."/>
        </authorList>
    </citation>
    <scope>NUCLEOTIDE SEQUENCE [LARGE SCALE GENOMIC DNA]</scope>
    <source>
        <strain evidence="7 8">ATCC 43324</strain>
    </source>
</reference>
<dbReference type="InterPro" id="IPR000277">
    <property type="entry name" value="Cys/Met-Metab_PyrdxlP-dep_enz"/>
</dbReference>